<dbReference type="PIRSF" id="PIRSF000332">
    <property type="entry name" value="FMO"/>
    <property type="match status" value="1"/>
</dbReference>
<dbReference type="Pfam" id="PF00743">
    <property type="entry name" value="FMO-like"/>
    <property type="match status" value="2"/>
</dbReference>
<keyword evidence="5" id="KW-0521">NADP</keyword>
<dbReference type="VEuPathDB" id="VectorBase:CQUJHB007783"/>
<evidence type="ECO:0000256" key="4">
    <source>
        <dbReference type="ARBA" id="ARBA00022827"/>
    </source>
</evidence>
<dbReference type="eggNOG" id="KOG1399">
    <property type="taxonomic scope" value="Eukaryota"/>
</dbReference>
<dbReference type="PROSITE" id="PS51257">
    <property type="entry name" value="PROKAR_LIPOPROTEIN"/>
    <property type="match status" value="1"/>
</dbReference>
<evidence type="ECO:0000313" key="11">
    <source>
        <dbReference type="Proteomes" id="UP000002320"/>
    </source>
</evidence>
<dbReference type="EC" id="1.-.-.-" evidence="8"/>
<keyword evidence="3 8" id="KW-0285">Flavoprotein</keyword>
<accession>B0X207</accession>
<dbReference type="InterPro" id="IPR050346">
    <property type="entry name" value="FMO-like"/>
</dbReference>
<evidence type="ECO:0000256" key="2">
    <source>
        <dbReference type="ARBA" id="ARBA00009183"/>
    </source>
</evidence>
<dbReference type="InParanoid" id="B0X207"/>
<protein>
    <recommendedName>
        <fullName evidence="8">Flavin-containing monooxygenase</fullName>
        <ecNumber evidence="8">1.-.-.-</ecNumber>
    </recommendedName>
</protein>
<dbReference type="HOGENOM" id="CLU_006909_3_0_1"/>
<keyword evidence="6 8" id="KW-0560">Oxidoreductase</keyword>
<reference evidence="9" key="1">
    <citation type="submission" date="2007-03" db="EMBL/GenBank/DDBJ databases">
        <title>Annotation of Culex pipiens quinquefasciatus.</title>
        <authorList>
            <consortium name="The Broad Institute Genome Sequencing Platform"/>
            <person name="Atkinson P.W."/>
            <person name="Hemingway J."/>
            <person name="Christensen B.M."/>
            <person name="Higgs S."/>
            <person name="Kodira C."/>
            <person name="Hannick L."/>
            <person name="Megy K."/>
            <person name="O'Leary S."/>
            <person name="Pearson M."/>
            <person name="Haas B.J."/>
            <person name="Mauceli E."/>
            <person name="Wortman J.R."/>
            <person name="Lee N.H."/>
            <person name="Guigo R."/>
            <person name="Stanke M."/>
            <person name="Alvarado L."/>
            <person name="Amedeo P."/>
            <person name="Antoine C.H."/>
            <person name="Arensburger P."/>
            <person name="Bidwell S.L."/>
            <person name="Crawford M."/>
            <person name="Camaro F."/>
            <person name="Devon K."/>
            <person name="Engels R."/>
            <person name="Hammond M."/>
            <person name="Howarth C."/>
            <person name="Koehrsen M."/>
            <person name="Lawson D."/>
            <person name="Montgomery P."/>
            <person name="Nene V."/>
            <person name="Nusbaum C."/>
            <person name="Puiu D."/>
            <person name="Romero-Severson J."/>
            <person name="Severson D.W."/>
            <person name="Shumway M."/>
            <person name="Sisk P."/>
            <person name="Stolte C."/>
            <person name="Zeng Q."/>
            <person name="Eisenstadt E."/>
            <person name="Fraser-Liggett C."/>
            <person name="Strausberg R."/>
            <person name="Galagan J."/>
            <person name="Birren B."/>
            <person name="Collins F.H."/>
        </authorList>
    </citation>
    <scope>NUCLEOTIDE SEQUENCE [LARGE SCALE GENOMIC DNA]</scope>
    <source>
        <strain evidence="9">JHB</strain>
    </source>
</reference>
<comment type="cofactor">
    <cofactor evidence="1 8">
        <name>FAD</name>
        <dbReference type="ChEBI" id="CHEBI:57692"/>
    </cofactor>
</comment>
<keyword evidence="4 8" id="KW-0274">FAD</keyword>
<comment type="similarity">
    <text evidence="2 8">Belongs to the FMO family.</text>
</comment>
<dbReference type="OMA" id="QWAYYDE"/>
<dbReference type="Proteomes" id="UP000002320">
    <property type="component" value="Unassembled WGS sequence"/>
</dbReference>
<dbReference type="PRINTS" id="PR00370">
    <property type="entry name" value="FMOXYGENASE"/>
</dbReference>
<name>B0X207_CULQU</name>
<dbReference type="InterPro" id="IPR020946">
    <property type="entry name" value="Flavin_mOase-like"/>
</dbReference>
<dbReference type="OrthoDB" id="66881at2759"/>
<dbReference type="PANTHER" id="PTHR23023">
    <property type="entry name" value="DIMETHYLANILINE MONOOXYGENASE"/>
    <property type="match status" value="1"/>
</dbReference>
<evidence type="ECO:0000256" key="8">
    <source>
        <dbReference type="RuleBase" id="RU361177"/>
    </source>
</evidence>
<dbReference type="GO" id="GO:0050661">
    <property type="term" value="F:NADP binding"/>
    <property type="evidence" value="ECO:0007669"/>
    <property type="project" value="InterPro"/>
</dbReference>
<dbReference type="GO" id="GO:0004499">
    <property type="term" value="F:N,N-dimethylaniline monooxygenase activity"/>
    <property type="evidence" value="ECO:0007669"/>
    <property type="project" value="InterPro"/>
</dbReference>
<dbReference type="KEGG" id="cqu:CpipJ_CPIJ013722"/>
<dbReference type="SUPFAM" id="SSF51905">
    <property type="entry name" value="FAD/NAD(P)-binding domain"/>
    <property type="match status" value="2"/>
</dbReference>
<proteinExistence type="inferred from homology"/>
<keyword evidence="11" id="KW-1185">Reference proteome</keyword>
<dbReference type="STRING" id="7176.B0X207"/>
<dbReference type="VEuPathDB" id="VectorBase:CPIJ013722"/>
<organism>
    <name type="scientific">Culex quinquefasciatus</name>
    <name type="common">Southern house mosquito</name>
    <name type="synonym">Culex pungens</name>
    <dbReference type="NCBI Taxonomy" id="7176"/>
    <lineage>
        <taxon>Eukaryota</taxon>
        <taxon>Metazoa</taxon>
        <taxon>Ecdysozoa</taxon>
        <taxon>Arthropoda</taxon>
        <taxon>Hexapoda</taxon>
        <taxon>Insecta</taxon>
        <taxon>Pterygota</taxon>
        <taxon>Neoptera</taxon>
        <taxon>Endopterygota</taxon>
        <taxon>Diptera</taxon>
        <taxon>Nematocera</taxon>
        <taxon>Culicoidea</taxon>
        <taxon>Culicidae</taxon>
        <taxon>Culicinae</taxon>
        <taxon>Culicini</taxon>
        <taxon>Culex</taxon>
        <taxon>Culex</taxon>
    </lineage>
</organism>
<evidence type="ECO:0000256" key="6">
    <source>
        <dbReference type="ARBA" id="ARBA00023002"/>
    </source>
</evidence>
<dbReference type="InterPro" id="IPR000960">
    <property type="entry name" value="Flavin_mOase"/>
</dbReference>
<dbReference type="EMBL" id="DS232276">
    <property type="protein sequence ID" value="EDS38937.1"/>
    <property type="molecule type" value="Genomic_DNA"/>
</dbReference>
<dbReference type="Gene3D" id="3.50.50.60">
    <property type="entry name" value="FAD/NAD(P)-binding domain"/>
    <property type="match status" value="2"/>
</dbReference>
<dbReference type="FunFam" id="3.50.50.60:FF:000138">
    <property type="entry name" value="Flavin-containing monooxygenase"/>
    <property type="match status" value="1"/>
</dbReference>
<dbReference type="AlphaFoldDB" id="B0X207"/>
<dbReference type="GO" id="GO:0050660">
    <property type="term" value="F:flavin adenine dinucleotide binding"/>
    <property type="evidence" value="ECO:0007669"/>
    <property type="project" value="InterPro"/>
</dbReference>
<evidence type="ECO:0000256" key="7">
    <source>
        <dbReference type="ARBA" id="ARBA00023033"/>
    </source>
</evidence>
<evidence type="ECO:0000256" key="1">
    <source>
        <dbReference type="ARBA" id="ARBA00001974"/>
    </source>
</evidence>
<keyword evidence="7 8" id="KW-0503">Monooxygenase</keyword>
<evidence type="ECO:0000313" key="9">
    <source>
        <dbReference type="EMBL" id="EDS38937.1"/>
    </source>
</evidence>
<evidence type="ECO:0000256" key="3">
    <source>
        <dbReference type="ARBA" id="ARBA00022630"/>
    </source>
</evidence>
<evidence type="ECO:0000313" key="10">
    <source>
        <dbReference type="EnsemblMetazoa" id="CPIJ013722-PA"/>
    </source>
</evidence>
<gene>
    <name evidence="10" type="primary">6046493</name>
    <name evidence="9" type="ORF">CpipJ_CPIJ013722</name>
</gene>
<dbReference type="EnsemblMetazoa" id="CPIJ013722-RA">
    <property type="protein sequence ID" value="CPIJ013722-PA"/>
    <property type="gene ID" value="CPIJ013722"/>
</dbReference>
<evidence type="ECO:0000256" key="5">
    <source>
        <dbReference type="ARBA" id="ARBA00022857"/>
    </source>
</evidence>
<reference evidence="10" key="2">
    <citation type="submission" date="2021-02" db="UniProtKB">
        <authorList>
            <consortium name="EnsemblMetazoa"/>
        </authorList>
    </citation>
    <scope>IDENTIFICATION</scope>
    <source>
        <strain evidence="10">JHB</strain>
    </source>
</reference>
<dbReference type="InterPro" id="IPR036188">
    <property type="entry name" value="FAD/NAD-bd_sf"/>
</dbReference>
<sequence>MAQSTTKRYCIVGAGAGGLSCARHAADTGAHVTVFEQTASVGGTWVYTDETGHDRYGLPVHSSMYRNLRTNIPKQTMGYWDSELVSDRTYPGQEEVLSWLEGYAEQHRLSRWIKFEHQVIRIVPLFGEGASRRWEVIVRDLRENRCETLQFDFVMVCNGHYSCPKVPEYPGRDAFVGIQIHSHDYRCADRFEDQDVLLVGAGYSASDIAIATAKVARSLTVSHHDPNKVNFGNLPTLVTKPTISKITPTGVEFVDGTAITCSVIIYCTGYRFTYPFLSVDCGITVEDNHVTPLYKHVININHPSMALIGVPFYCCPTQMMDLQARFCIQYFTGSRLLPSRSDMLADTEADLEERKRRGLPKKWMHKLVDDMQFKYYEDLARTAGIVPLAPTVEKMFTECMRRRMLDVQNYRDDEFEVVGEN</sequence>